<proteinExistence type="predicted"/>
<feature type="transmembrane region" description="Helical" evidence="2">
    <location>
        <begin position="326"/>
        <end position="350"/>
    </location>
</feature>
<evidence type="ECO:0000313" key="5">
    <source>
        <dbReference type="Proteomes" id="UP000034471"/>
    </source>
</evidence>
<evidence type="ECO:0000256" key="1">
    <source>
        <dbReference type="SAM" id="MobiDB-lite"/>
    </source>
</evidence>
<organism evidence="4 5">
    <name type="scientific">Candidatus Roizmanbacteria bacterium GW2011_GWA2_37_7</name>
    <dbReference type="NCBI Taxonomy" id="1618481"/>
    <lineage>
        <taxon>Bacteria</taxon>
        <taxon>Candidatus Roizmaniibacteriota</taxon>
    </lineage>
</organism>
<feature type="compositionally biased region" description="Basic residues" evidence="1">
    <location>
        <begin position="943"/>
        <end position="965"/>
    </location>
</feature>
<dbReference type="PANTHER" id="PTHR30121">
    <property type="entry name" value="UNCHARACTERIZED PROTEIN YJGR-RELATED"/>
    <property type="match status" value="1"/>
</dbReference>
<dbReference type="STRING" id="1618481.US54_C0010G0022"/>
<dbReference type="InterPro" id="IPR051162">
    <property type="entry name" value="T4SS_component"/>
</dbReference>
<dbReference type="Proteomes" id="UP000034471">
    <property type="component" value="Unassembled WGS sequence"/>
</dbReference>
<dbReference type="PATRIC" id="fig|1618481.3.peg.305"/>
<comment type="caution">
    <text evidence="4">The sequence shown here is derived from an EMBL/GenBank/DDBJ whole genome shotgun (WGS) entry which is preliminary data.</text>
</comment>
<dbReference type="InterPro" id="IPR027417">
    <property type="entry name" value="P-loop_NTPase"/>
</dbReference>
<evidence type="ECO:0000259" key="3">
    <source>
        <dbReference type="Pfam" id="PF10412"/>
    </source>
</evidence>
<dbReference type="PANTHER" id="PTHR30121:SF11">
    <property type="entry name" value="AAA+ ATPASE DOMAIN-CONTAINING PROTEIN"/>
    <property type="match status" value="1"/>
</dbReference>
<feature type="domain" description="Type IV secretion system coupling protein TraD DNA-binding" evidence="3">
    <location>
        <begin position="529"/>
        <end position="855"/>
    </location>
</feature>
<reference evidence="4 5" key="1">
    <citation type="journal article" date="2015" name="Nature">
        <title>rRNA introns, odd ribosomes, and small enigmatic genomes across a large radiation of phyla.</title>
        <authorList>
            <person name="Brown C.T."/>
            <person name="Hug L.A."/>
            <person name="Thomas B.C."/>
            <person name="Sharon I."/>
            <person name="Castelle C.J."/>
            <person name="Singh A."/>
            <person name="Wilkins M.J."/>
            <person name="Williams K.H."/>
            <person name="Banfield J.F."/>
        </authorList>
    </citation>
    <scope>NUCLEOTIDE SEQUENCE [LARGE SCALE GENOMIC DNA]</scope>
</reference>
<dbReference type="InterPro" id="IPR019476">
    <property type="entry name" value="T4SS_TraD_DNA-bd"/>
</dbReference>
<sequence>MEITNPIQLISQTPIDQRQLELLHQVQTHVLSPLQAALLGYLLTFQPIQWIIPSLQTRLHIYYFLAPILSHLPIPPFLAVAFILTWPVWILIFVVACFYLVKSILELIRIFAPNIFKKFIPVEETVFLEVTFPSSTSKSAYATTQLYTLLHTLARRGRPFVQRFLGQKKTYSLEIVATKEHGIRYILTTNAKDSHVFKSSLLSYLPGVKVKEVVDYLPDDPTGLHADRYGVSELKLSNAFVLPLNKQKVLDEHDSISYLTGNMTKLSPGELVSFQMVVTPVLNAIHGNALKEMKELRGRMLQGLPINLVLNKNPLDKFLSFPVIKILWFFTKVALKFLQYFVLFVIDIFFNTMANDKGKSVIITAEAIRSIKPQEILNPYEQELQKIVKEKIDQPLFETSIRLLVATKDDIEYEKRVNGLLASFGPMSSSYQSLTGKGSLLRYRLAKRRYMQFKERALTSYSFDSNPILSTSEISDLYHFPDTNTTKTEGLVKSRSKELPTPLSMKKSTTNIDVILGTNQYGGEVNPIGLTLAQRQKHMYVIGKTGMGKTTLLTNAIFQDMVNGKGICVLDPHGDMVKELLRIVPKKRIKDVIYFDPSDRDFPLGLNILSPGITFGNKEDADEWITSSVLTIFAKLTSKEYWGPRMEHILQNACLTALQTPSPNLYTLQRLLTEKTYQKQVASTLQDPVLKQFWQKEFSLLGTMQLSSVTAPLTQRLGHFITTKMSRHILLQEKSTISTQQIMDQGKILLVNLSKGDLGEAQSFFFGTLITSLIWIAAYQRTKIKENMRRDFFVYVDEFQNFATPNFAEIMSEGRKFHISLILSHQSIAQIDDMKLVRIIAGNAGTILSLKASPDDEQFILPFMRPELEKGEIVNLPPFHFYMKVSTDESEDAFSGQTIPLDSKENDKTAKEIIANTRKKYGTSKDIVEKELKQLFEGEVKKKSTPKTKSKYSKSTKKISKKHNI</sequence>
<keyword evidence="2" id="KW-0472">Membrane</keyword>
<name>A0A0G0KCX1_9BACT</name>
<accession>A0A0G0KCX1</accession>
<keyword evidence="2" id="KW-0812">Transmembrane</keyword>
<evidence type="ECO:0000256" key="2">
    <source>
        <dbReference type="SAM" id="Phobius"/>
    </source>
</evidence>
<feature type="region of interest" description="Disordered" evidence="1">
    <location>
        <begin position="939"/>
        <end position="965"/>
    </location>
</feature>
<dbReference type="AlphaFoldDB" id="A0A0G0KCX1"/>
<feature type="transmembrane region" description="Helical" evidence="2">
    <location>
        <begin position="77"/>
        <end position="101"/>
    </location>
</feature>
<dbReference type="Gene3D" id="3.40.50.300">
    <property type="entry name" value="P-loop containing nucleotide triphosphate hydrolases"/>
    <property type="match status" value="2"/>
</dbReference>
<protein>
    <recommendedName>
        <fullName evidence="3">Type IV secretion system coupling protein TraD DNA-binding domain-containing protein</fullName>
    </recommendedName>
</protein>
<dbReference type="CDD" id="cd01127">
    <property type="entry name" value="TrwB_TraG_TraD_VirD4"/>
    <property type="match status" value="1"/>
</dbReference>
<dbReference type="Pfam" id="PF10412">
    <property type="entry name" value="TrwB_AAD_bind"/>
    <property type="match status" value="1"/>
</dbReference>
<dbReference type="SUPFAM" id="SSF52540">
    <property type="entry name" value="P-loop containing nucleoside triphosphate hydrolases"/>
    <property type="match status" value="1"/>
</dbReference>
<evidence type="ECO:0000313" key="4">
    <source>
        <dbReference type="EMBL" id="KKQ38441.1"/>
    </source>
</evidence>
<gene>
    <name evidence="4" type="ORF">US54_C0010G0022</name>
</gene>
<keyword evidence="2" id="KW-1133">Transmembrane helix</keyword>
<dbReference type="EMBL" id="LBTJ01000010">
    <property type="protein sequence ID" value="KKQ38441.1"/>
    <property type="molecule type" value="Genomic_DNA"/>
</dbReference>